<comment type="similarity">
    <text evidence="1 6 7">Belongs to the acetokinase family.</text>
</comment>
<feature type="binding site" evidence="6">
    <location>
        <position position="86"/>
    </location>
    <ligand>
        <name>substrate</name>
    </ligand>
</feature>
<feature type="site" description="Transition state stabilizer" evidence="6">
    <location>
        <position position="234"/>
    </location>
</feature>
<dbReference type="InterPro" id="IPR004372">
    <property type="entry name" value="Ac/propionate_kinase"/>
</dbReference>
<dbReference type="GO" id="GO:0008776">
    <property type="term" value="F:acetate kinase activity"/>
    <property type="evidence" value="ECO:0007669"/>
    <property type="project" value="UniProtKB-UniRule"/>
</dbReference>
<proteinExistence type="inferred from homology"/>
<feature type="binding site" evidence="6">
    <location>
        <begin position="276"/>
        <end position="278"/>
    </location>
    <ligand>
        <name>ATP</name>
        <dbReference type="ChEBI" id="CHEBI:30616"/>
    </ligand>
</feature>
<comment type="caution">
    <text evidence="6">Lacks conserved residue(s) required for the propagation of feature annotation.</text>
</comment>
<dbReference type="InterPro" id="IPR000890">
    <property type="entry name" value="Aliphatic_acid_kin_short-chain"/>
</dbReference>
<dbReference type="GO" id="GO:0005524">
    <property type="term" value="F:ATP binding"/>
    <property type="evidence" value="ECO:0007669"/>
    <property type="project" value="UniProtKB-KW"/>
</dbReference>
<name>A0A1F8EID6_9BACT</name>
<protein>
    <recommendedName>
        <fullName evidence="6">Acetate kinase</fullName>
        <ecNumber evidence="6">2.7.2.1</ecNumber>
    </recommendedName>
    <alternativeName>
        <fullName evidence="6">Acetokinase</fullName>
    </alternativeName>
</protein>
<dbReference type="EC" id="2.7.2.1" evidence="6"/>
<dbReference type="Proteomes" id="UP000177503">
    <property type="component" value="Unassembled WGS sequence"/>
</dbReference>
<dbReference type="NCBIfam" id="TIGR00016">
    <property type="entry name" value="ackA"/>
    <property type="match status" value="1"/>
</dbReference>
<reference evidence="8 9" key="1">
    <citation type="journal article" date="2016" name="Nat. Commun.">
        <title>Thousands of microbial genomes shed light on interconnected biogeochemical processes in an aquifer system.</title>
        <authorList>
            <person name="Anantharaman K."/>
            <person name="Brown C.T."/>
            <person name="Hug L.A."/>
            <person name="Sharon I."/>
            <person name="Castelle C.J."/>
            <person name="Probst A.J."/>
            <person name="Thomas B.C."/>
            <person name="Singh A."/>
            <person name="Wilkins M.J."/>
            <person name="Karaoz U."/>
            <person name="Brodie E.L."/>
            <person name="Williams K.H."/>
            <person name="Hubbard S.S."/>
            <person name="Banfield J.F."/>
        </authorList>
    </citation>
    <scope>NUCLEOTIDE SEQUENCE [LARGE SCALE GENOMIC DNA]</scope>
</reference>
<feature type="binding site" evidence="6">
    <location>
        <begin position="201"/>
        <end position="205"/>
    </location>
    <ligand>
        <name>ATP</name>
        <dbReference type="ChEBI" id="CHEBI:30616"/>
    </ligand>
</feature>
<dbReference type="Gene3D" id="3.30.420.40">
    <property type="match status" value="2"/>
</dbReference>
<feature type="active site" description="Proton donor/acceptor" evidence="6">
    <location>
        <position position="143"/>
    </location>
</feature>
<dbReference type="UniPathway" id="UPA00340">
    <property type="reaction ID" value="UER00458"/>
</dbReference>
<comment type="function">
    <text evidence="6">Catalyzes the formation of acetyl phosphate from acetate and ATP. Can also catalyze the reverse reaction.</text>
</comment>
<evidence type="ECO:0000256" key="6">
    <source>
        <dbReference type="HAMAP-Rule" id="MF_00020"/>
    </source>
</evidence>
<keyword evidence="6" id="KW-0963">Cytoplasm</keyword>
<evidence type="ECO:0000256" key="4">
    <source>
        <dbReference type="ARBA" id="ARBA00022777"/>
    </source>
</evidence>
<dbReference type="InterPro" id="IPR023865">
    <property type="entry name" value="Aliphatic_acid_kinase_CS"/>
</dbReference>
<dbReference type="GO" id="GO:0006085">
    <property type="term" value="P:acetyl-CoA biosynthetic process"/>
    <property type="evidence" value="ECO:0007669"/>
    <property type="project" value="UniProtKB-UniRule"/>
</dbReference>
<sequence length="391" mass="42857">MPKYLIVNTGSASKKYALYSENQEIFKAHLETEDGGLVSTIKLGTTEKKETITQENYDNSVNYIIELLLSNKLITGIDDIKAIGLRIVAPGIFFLADKIIDDEYLSKLQEAKNRAPLHIEPELAEIEHLQKTMPNTPIVGISDSAFHKTMPDKSKLYGLPQDIASRFEMYRYGYHGISAQSIVNKIKNWIGDIPPKTIICHLGSGSSIVALKNGQSIDTTMGFTPLEGIIMSTRVGNIDAGAVIYLAQNLGLDLNNLEAFLNQKCGLLGISGQTSDIRELLKLEAGGDKKAATALEIFVYHVKKYIGAYAAALGGLDLLVFTATIGERSFIMRSRICRELSSLGIILDEDKNNATVSSDSFINKGEGYVKIAVITTDEMGEMARQVQIKIS</sequence>
<evidence type="ECO:0000313" key="8">
    <source>
        <dbReference type="EMBL" id="OGN00601.1"/>
    </source>
</evidence>
<dbReference type="PANTHER" id="PTHR21060">
    <property type="entry name" value="ACETATE KINASE"/>
    <property type="match status" value="1"/>
</dbReference>
<dbReference type="EMBL" id="MGJC01000002">
    <property type="protein sequence ID" value="OGN00601.1"/>
    <property type="molecule type" value="Genomic_DNA"/>
</dbReference>
<evidence type="ECO:0000256" key="7">
    <source>
        <dbReference type="RuleBase" id="RU003835"/>
    </source>
</evidence>
<evidence type="ECO:0000313" key="9">
    <source>
        <dbReference type="Proteomes" id="UP000177503"/>
    </source>
</evidence>
<dbReference type="HAMAP" id="MF_00020">
    <property type="entry name" value="Acetate_kinase"/>
    <property type="match status" value="1"/>
</dbReference>
<dbReference type="GO" id="GO:0006083">
    <property type="term" value="P:acetate metabolic process"/>
    <property type="evidence" value="ECO:0007669"/>
    <property type="project" value="TreeGrafter"/>
</dbReference>
<comment type="pathway">
    <text evidence="6">Metabolic intermediate biosynthesis; acetyl-CoA biosynthesis; acetyl-CoA from acetate: step 1/2.</text>
</comment>
<dbReference type="PANTHER" id="PTHR21060:SF15">
    <property type="entry name" value="ACETATE KINASE-RELATED"/>
    <property type="match status" value="1"/>
</dbReference>
<evidence type="ECO:0000256" key="5">
    <source>
        <dbReference type="ARBA" id="ARBA00022840"/>
    </source>
</evidence>
<comment type="caution">
    <text evidence="8">The sequence shown here is derived from an EMBL/GenBank/DDBJ whole genome shotgun (WGS) entry which is preliminary data.</text>
</comment>
<feature type="binding site" evidence="6">
    <location>
        <position position="378"/>
    </location>
    <ligand>
        <name>Mg(2+)</name>
        <dbReference type="ChEBI" id="CHEBI:18420"/>
    </ligand>
</feature>
<dbReference type="SUPFAM" id="SSF53067">
    <property type="entry name" value="Actin-like ATPase domain"/>
    <property type="match status" value="2"/>
</dbReference>
<comment type="subcellular location">
    <subcellularLocation>
        <location evidence="6">Cytoplasm</location>
    </subcellularLocation>
</comment>
<dbReference type="PRINTS" id="PR00471">
    <property type="entry name" value="ACETATEKNASE"/>
</dbReference>
<keyword evidence="6" id="KW-0460">Magnesium</keyword>
<dbReference type="Pfam" id="PF00871">
    <property type="entry name" value="Acetate_kinase"/>
    <property type="match status" value="1"/>
</dbReference>
<dbReference type="PROSITE" id="PS01076">
    <property type="entry name" value="ACETATE_KINASE_2"/>
    <property type="match status" value="1"/>
</dbReference>
<comment type="subunit">
    <text evidence="6">Homodimer.</text>
</comment>
<accession>A0A1F8EID6</accession>
<evidence type="ECO:0000256" key="2">
    <source>
        <dbReference type="ARBA" id="ARBA00022679"/>
    </source>
</evidence>
<keyword evidence="2 6" id="KW-0808">Transferase</keyword>
<dbReference type="STRING" id="1802662.A2736_02685"/>
<evidence type="ECO:0000256" key="1">
    <source>
        <dbReference type="ARBA" id="ARBA00008748"/>
    </source>
</evidence>
<dbReference type="InterPro" id="IPR043129">
    <property type="entry name" value="ATPase_NBD"/>
</dbReference>
<gene>
    <name evidence="6" type="primary">ackA</name>
    <name evidence="8" type="ORF">A2736_02685</name>
</gene>
<keyword evidence="6" id="KW-0479">Metal-binding</keyword>
<keyword evidence="5 6" id="KW-0067">ATP-binding</keyword>
<feature type="site" description="Transition state stabilizer" evidence="6">
    <location>
        <position position="175"/>
    </location>
</feature>
<keyword evidence="4 6" id="KW-0418">Kinase</keyword>
<comment type="cofactor">
    <cofactor evidence="6">
        <name>Mg(2+)</name>
        <dbReference type="ChEBI" id="CHEBI:18420"/>
    </cofactor>
    <cofactor evidence="6">
        <name>Mn(2+)</name>
        <dbReference type="ChEBI" id="CHEBI:29035"/>
    </cofactor>
    <text evidence="6">Mg(2+). Can also accept Mn(2+).</text>
</comment>
<dbReference type="AlphaFoldDB" id="A0A1F8EID6"/>
<evidence type="ECO:0000256" key="3">
    <source>
        <dbReference type="ARBA" id="ARBA00022741"/>
    </source>
</evidence>
<feature type="binding site" evidence="6">
    <location>
        <position position="8"/>
    </location>
    <ligand>
        <name>Mg(2+)</name>
        <dbReference type="ChEBI" id="CHEBI:18420"/>
    </ligand>
</feature>
<keyword evidence="3 6" id="KW-0547">Nucleotide-binding</keyword>
<dbReference type="GO" id="GO:0005737">
    <property type="term" value="C:cytoplasm"/>
    <property type="evidence" value="ECO:0007669"/>
    <property type="project" value="UniProtKB-SubCell"/>
</dbReference>
<organism evidence="8 9">
    <name type="scientific">Candidatus Yanofskybacteria bacterium RIFCSPHIGHO2_01_FULL_41_27</name>
    <dbReference type="NCBI Taxonomy" id="1802662"/>
    <lineage>
        <taxon>Bacteria</taxon>
        <taxon>Candidatus Yanofskyibacteriota</taxon>
    </lineage>
</organism>
<dbReference type="GO" id="GO:0000287">
    <property type="term" value="F:magnesium ion binding"/>
    <property type="evidence" value="ECO:0007669"/>
    <property type="project" value="UniProtKB-UniRule"/>
</dbReference>
<comment type="catalytic activity">
    <reaction evidence="6">
        <text>acetate + ATP = acetyl phosphate + ADP</text>
        <dbReference type="Rhea" id="RHEA:11352"/>
        <dbReference type="ChEBI" id="CHEBI:22191"/>
        <dbReference type="ChEBI" id="CHEBI:30089"/>
        <dbReference type="ChEBI" id="CHEBI:30616"/>
        <dbReference type="ChEBI" id="CHEBI:456216"/>
        <dbReference type="EC" id="2.7.2.1"/>
    </reaction>
</comment>
<feature type="binding site" evidence="6">
    <location>
        <position position="15"/>
    </location>
    <ligand>
        <name>ATP</name>
        <dbReference type="ChEBI" id="CHEBI:30616"/>
    </ligand>
</feature>
<dbReference type="PIRSF" id="PIRSF000722">
    <property type="entry name" value="Acetate_prop_kin"/>
    <property type="match status" value="1"/>
</dbReference>